<protein>
    <submittedName>
        <fullName evidence="2">Uncharacterized protein</fullName>
    </submittedName>
</protein>
<keyword evidence="3" id="KW-1185">Reference proteome</keyword>
<keyword evidence="1" id="KW-1133">Transmembrane helix</keyword>
<dbReference type="Proteomes" id="UP001172101">
    <property type="component" value="Unassembled WGS sequence"/>
</dbReference>
<dbReference type="GeneID" id="85318574"/>
<keyword evidence="1" id="KW-0812">Transmembrane</keyword>
<gene>
    <name evidence="2" type="ORF">B0T26DRAFT_487017</name>
</gene>
<keyword evidence="1" id="KW-0472">Membrane</keyword>
<evidence type="ECO:0000256" key="1">
    <source>
        <dbReference type="SAM" id="Phobius"/>
    </source>
</evidence>
<comment type="caution">
    <text evidence="2">The sequence shown here is derived from an EMBL/GenBank/DDBJ whole genome shotgun (WGS) entry which is preliminary data.</text>
</comment>
<reference evidence="2" key="1">
    <citation type="submission" date="2023-06" db="EMBL/GenBank/DDBJ databases">
        <title>Genome-scale phylogeny and comparative genomics of the fungal order Sordariales.</title>
        <authorList>
            <consortium name="Lawrence Berkeley National Laboratory"/>
            <person name="Hensen N."/>
            <person name="Bonometti L."/>
            <person name="Westerberg I."/>
            <person name="Brannstrom I.O."/>
            <person name="Guillou S."/>
            <person name="Cros-Aarteil S."/>
            <person name="Calhoun S."/>
            <person name="Haridas S."/>
            <person name="Kuo A."/>
            <person name="Mondo S."/>
            <person name="Pangilinan J."/>
            <person name="Riley R."/>
            <person name="LaButti K."/>
            <person name="Andreopoulos B."/>
            <person name="Lipzen A."/>
            <person name="Chen C."/>
            <person name="Yanf M."/>
            <person name="Daum C."/>
            <person name="Ng V."/>
            <person name="Clum A."/>
            <person name="Steindorff A."/>
            <person name="Ohm R."/>
            <person name="Martin F."/>
            <person name="Silar P."/>
            <person name="Natvig D."/>
            <person name="Lalanne C."/>
            <person name="Gautier V."/>
            <person name="Ament-velasquez S.L."/>
            <person name="Kruys A."/>
            <person name="Hutchinson M.I."/>
            <person name="Powell A.J."/>
            <person name="Barry K."/>
            <person name="Miller A.N."/>
            <person name="Grigoriev I.V."/>
            <person name="Debuchy R."/>
            <person name="Gladieux P."/>
            <person name="Thoren M.H."/>
            <person name="Johannesson H."/>
        </authorList>
    </citation>
    <scope>NUCLEOTIDE SEQUENCE</scope>
    <source>
        <strain evidence="2">SMH2392-1A</strain>
    </source>
</reference>
<accession>A0AA40DKA5</accession>
<name>A0AA40DKA5_9PEZI</name>
<dbReference type="AlphaFoldDB" id="A0AA40DKA5"/>
<proteinExistence type="predicted"/>
<dbReference type="EMBL" id="JAUIRO010000008">
    <property type="protein sequence ID" value="KAK0702963.1"/>
    <property type="molecule type" value="Genomic_DNA"/>
</dbReference>
<evidence type="ECO:0000313" key="2">
    <source>
        <dbReference type="EMBL" id="KAK0702963.1"/>
    </source>
</evidence>
<organism evidence="2 3">
    <name type="scientific">Lasiosphaeria miniovina</name>
    <dbReference type="NCBI Taxonomy" id="1954250"/>
    <lineage>
        <taxon>Eukaryota</taxon>
        <taxon>Fungi</taxon>
        <taxon>Dikarya</taxon>
        <taxon>Ascomycota</taxon>
        <taxon>Pezizomycotina</taxon>
        <taxon>Sordariomycetes</taxon>
        <taxon>Sordariomycetidae</taxon>
        <taxon>Sordariales</taxon>
        <taxon>Lasiosphaeriaceae</taxon>
        <taxon>Lasiosphaeria</taxon>
    </lineage>
</organism>
<feature type="transmembrane region" description="Helical" evidence="1">
    <location>
        <begin position="36"/>
        <end position="63"/>
    </location>
</feature>
<dbReference type="RefSeq" id="XP_060289822.1">
    <property type="nucleotide sequence ID" value="XM_060435304.1"/>
</dbReference>
<evidence type="ECO:0000313" key="3">
    <source>
        <dbReference type="Proteomes" id="UP001172101"/>
    </source>
</evidence>
<sequence length="93" mass="11037">MLSNNLPYPSSTFRSEQWIYSTTRQGQSSVCGSECLWFWMCVVLDVCGSGCVWFWMCVVLDVCGSRYVWFWRWVRFNSFSFSFPPRFRQRGLG</sequence>